<reference evidence="1" key="2">
    <citation type="journal article" date="2023" name="IMA Fungus">
        <title>Comparative genomic study of the Penicillium genus elucidates a diverse pangenome and 15 lateral gene transfer events.</title>
        <authorList>
            <person name="Petersen C."/>
            <person name="Sorensen T."/>
            <person name="Nielsen M.R."/>
            <person name="Sondergaard T.E."/>
            <person name="Sorensen J.L."/>
            <person name="Fitzpatrick D.A."/>
            <person name="Frisvad J.C."/>
            <person name="Nielsen K.L."/>
        </authorList>
    </citation>
    <scope>NUCLEOTIDE SEQUENCE</scope>
    <source>
        <strain evidence="1">IBT 29677</strain>
    </source>
</reference>
<dbReference type="AlphaFoldDB" id="A0A9W9VG64"/>
<dbReference type="RefSeq" id="XP_056483340.1">
    <property type="nucleotide sequence ID" value="XM_056637310.1"/>
</dbReference>
<evidence type="ECO:0000313" key="2">
    <source>
        <dbReference type="Proteomes" id="UP001147747"/>
    </source>
</evidence>
<keyword evidence="2" id="KW-1185">Reference proteome</keyword>
<dbReference type="OrthoDB" id="1658288at2759"/>
<gene>
    <name evidence="1" type="ORF">N7509_012673</name>
</gene>
<dbReference type="EMBL" id="JAPZBU010000011">
    <property type="protein sequence ID" value="KAJ5379554.1"/>
    <property type="molecule type" value="Genomic_DNA"/>
</dbReference>
<dbReference type="Proteomes" id="UP001147747">
    <property type="component" value="Unassembled WGS sequence"/>
</dbReference>
<dbReference type="GeneID" id="81376290"/>
<evidence type="ECO:0000313" key="1">
    <source>
        <dbReference type="EMBL" id="KAJ5379554.1"/>
    </source>
</evidence>
<sequence length="68" mass="7526">MLSPLCWSGAEDEQAEDTWVFWIHASNAARLQQGNENIAAVTIPGRADPKINLLQLVSQWLCYAGNGR</sequence>
<name>A0A9W9VG64_9EURO</name>
<reference evidence="1" key="1">
    <citation type="submission" date="2022-12" db="EMBL/GenBank/DDBJ databases">
        <authorList>
            <person name="Petersen C."/>
        </authorList>
    </citation>
    <scope>NUCLEOTIDE SEQUENCE</scope>
    <source>
        <strain evidence="1">IBT 29677</strain>
    </source>
</reference>
<organism evidence="1 2">
    <name type="scientific">Penicillium cosmopolitanum</name>
    <dbReference type="NCBI Taxonomy" id="1131564"/>
    <lineage>
        <taxon>Eukaryota</taxon>
        <taxon>Fungi</taxon>
        <taxon>Dikarya</taxon>
        <taxon>Ascomycota</taxon>
        <taxon>Pezizomycotina</taxon>
        <taxon>Eurotiomycetes</taxon>
        <taxon>Eurotiomycetidae</taxon>
        <taxon>Eurotiales</taxon>
        <taxon>Aspergillaceae</taxon>
        <taxon>Penicillium</taxon>
    </lineage>
</organism>
<protein>
    <submittedName>
        <fullName evidence="1">Uncharacterized protein</fullName>
    </submittedName>
</protein>
<accession>A0A9W9VG64</accession>
<comment type="caution">
    <text evidence="1">The sequence shown here is derived from an EMBL/GenBank/DDBJ whole genome shotgun (WGS) entry which is preliminary data.</text>
</comment>
<proteinExistence type="predicted"/>